<protein>
    <submittedName>
        <fullName evidence="1">Uncharacterized protein</fullName>
    </submittedName>
</protein>
<dbReference type="AlphaFoldDB" id="A0A6J4I1X6"/>
<organism evidence="1">
    <name type="scientific">uncultured Chloroflexia bacterium</name>
    <dbReference type="NCBI Taxonomy" id="1672391"/>
    <lineage>
        <taxon>Bacteria</taxon>
        <taxon>Bacillati</taxon>
        <taxon>Chloroflexota</taxon>
        <taxon>Chloroflexia</taxon>
        <taxon>environmental samples</taxon>
    </lineage>
</organism>
<dbReference type="EMBL" id="CADCTR010000419">
    <property type="protein sequence ID" value="CAA9239124.1"/>
    <property type="molecule type" value="Genomic_DNA"/>
</dbReference>
<feature type="non-terminal residue" evidence="1">
    <location>
        <position position="290"/>
    </location>
</feature>
<gene>
    <name evidence="1" type="ORF">AVDCRST_MAG93-1243</name>
</gene>
<reference evidence="1" key="1">
    <citation type="submission" date="2020-02" db="EMBL/GenBank/DDBJ databases">
        <authorList>
            <person name="Meier V. D."/>
        </authorList>
    </citation>
    <scope>NUCLEOTIDE SEQUENCE</scope>
    <source>
        <strain evidence="1">AVDCRST_MAG93</strain>
    </source>
</reference>
<sequence length="290" mass="33056">MEVLFAYCEEVESTVPARERTVEDVCGGHERGVLNPRDRRHVMAQLSAEGHKRVESFLFEQVFLQKATAALGEEHVSVGWSFVYGSEQEDVPQYWFKLNDPTKGWNEVDDLVADLLSNSGCDVTSVAYYPEDGLFQAQRYDDGRWLERRALREALREITGSASPRTRVRNYSYINRDAQSIAINAIDSIFSDEELYLLSLSRTLTNCYVYPWFAKQPMDLDLCYVVGDHLRFVEFKRKYPAKSGEFGIDEHPHGVLSDWLEDAGTALLHVVLCDPMWDKSVSPTHMLAAG</sequence>
<name>A0A6J4I1X6_9CHLR</name>
<accession>A0A6J4I1X6</accession>
<proteinExistence type="predicted"/>
<evidence type="ECO:0000313" key="1">
    <source>
        <dbReference type="EMBL" id="CAA9239124.1"/>
    </source>
</evidence>